<organism evidence="2 3">
    <name type="scientific">Candidatus Tagabacteria bacterium CG_4_9_14_0_2_um_filter_41_11</name>
    <dbReference type="NCBI Taxonomy" id="1975019"/>
    <lineage>
        <taxon>Bacteria</taxon>
        <taxon>Candidatus Tagaibacteriota</taxon>
    </lineage>
</organism>
<dbReference type="PANTHER" id="PTHR30319:SF1">
    <property type="entry name" value="TRANSCRIPTIONAL REPRESSOR PAAX"/>
    <property type="match status" value="1"/>
</dbReference>
<gene>
    <name evidence="2" type="ORF">CO056_02660</name>
</gene>
<dbReference type="Proteomes" id="UP000230228">
    <property type="component" value="Unassembled WGS sequence"/>
</dbReference>
<protein>
    <recommendedName>
        <fullName evidence="1">Transcriptional repressor PaaX-like central Cas2-like domain-containing protein</fullName>
    </recommendedName>
</protein>
<dbReference type="EMBL" id="PFSH01000038">
    <property type="protein sequence ID" value="PJC24989.1"/>
    <property type="molecule type" value="Genomic_DNA"/>
</dbReference>
<sequence>MIMKEYGILTGKVLGILASGFVLALSKDKKQRFQLHQECDRLWHTIDRKQLYHVLRRLQLNGFMKTIKRADDVEGFQLSEEGKKRWLKYQLRNLKLKKSKRWDRKWRIVLFDIPELKKKIRDALRRKLKNLGFLEFQKSVFIYPFPCGDEVNFVINFFNIEDSVFYLEAPISPDYNFRRHFNLK</sequence>
<evidence type="ECO:0000313" key="3">
    <source>
        <dbReference type="Proteomes" id="UP000230228"/>
    </source>
</evidence>
<dbReference type="Pfam" id="PF20803">
    <property type="entry name" value="PaaX_M"/>
    <property type="match status" value="1"/>
</dbReference>
<feature type="domain" description="Transcriptional repressor PaaX-like central Cas2-like" evidence="1">
    <location>
        <begin position="100"/>
        <end position="169"/>
    </location>
</feature>
<evidence type="ECO:0000259" key="1">
    <source>
        <dbReference type="Pfam" id="PF20803"/>
    </source>
</evidence>
<proteinExistence type="predicted"/>
<dbReference type="SUPFAM" id="SSF143430">
    <property type="entry name" value="TTP0101/SSO1404-like"/>
    <property type="match status" value="1"/>
</dbReference>
<dbReference type="InterPro" id="IPR048846">
    <property type="entry name" value="PaaX-like_central"/>
</dbReference>
<accession>A0A2M8EQH5</accession>
<dbReference type="Gene3D" id="3.30.70.2650">
    <property type="match status" value="1"/>
</dbReference>
<comment type="caution">
    <text evidence="2">The sequence shown here is derived from an EMBL/GenBank/DDBJ whole genome shotgun (WGS) entry which is preliminary data.</text>
</comment>
<reference evidence="3" key="1">
    <citation type="submission" date="2017-09" db="EMBL/GenBank/DDBJ databases">
        <title>Depth-based differentiation of microbial function through sediment-hosted aquifers and enrichment of novel symbionts in the deep terrestrial subsurface.</title>
        <authorList>
            <person name="Probst A.J."/>
            <person name="Ladd B."/>
            <person name="Jarett J.K."/>
            <person name="Geller-Mcgrath D.E."/>
            <person name="Sieber C.M.K."/>
            <person name="Emerson J.B."/>
            <person name="Anantharaman K."/>
            <person name="Thomas B.C."/>
            <person name="Malmstrom R."/>
            <person name="Stieglmeier M."/>
            <person name="Klingl A."/>
            <person name="Woyke T."/>
            <person name="Ryan C.M."/>
            <person name="Banfield J.F."/>
        </authorList>
    </citation>
    <scope>NUCLEOTIDE SEQUENCE [LARGE SCALE GENOMIC DNA]</scope>
</reference>
<evidence type="ECO:0000313" key="2">
    <source>
        <dbReference type="EMBL" id="PJC24989.1"/>
    </source>
</evidence>
<name>A0A2M8EQH5_9BACT</name>
<dbReference type="AlphaFoldDB" id="A0A2M8EQH5"/>
<dbReference type="GO" id="GO:0006351">
    <property type="term" value="P:DNA-templated transcription"/>
    <property type="evidence" value="ECO:0007669"/>
    <property type="project" value="TreeGrafter"/>
</dbReference>
<dbReference type="PANTHER" id="PTHR30319">
    <property type="entry name" value="PHENYLACETIC ACID REGULATOR-RELATED TRANSCRIPTIONAL REPRESSOR"/>
    <property type="match status" value="1"/>
</dbReference>